<comment type="caution">
    <text evidence="5">The sequence shown here is derived from an EMBL/GenBank/DDBJ whole genome shotgun (WGS) entry which is preliminary data.</text>
</comment>
<feature type="region of interest" description="Disordered" evidence="4">
    <location>
        <begin position="1"/>
        <end position="42"/>
    </location>
</feature>
<evidence type="ECO:0000313" key="6">
    <source>
        <dbReference type="Proteomes" id="UP000226192"/>
    </source>
</evidence>
<feature type="region of interest" description="Disordered" evidence="4">
    <location>
        <begin position="74"/>
        <end position="117"/>
    </location>
</feature>
<feature type="compositionally biased region" description="Low complexity" evidence="4">
    <location>
        <begin position="102"/>
        <end position="114"/>
    </location>
</feature>
<dbReference type="Pfam" id="PF00400">
    <property type="entry name" value="WD40"/>
    <property type="match status" value="3"/>
</dbReference>
<feature type="repeat" description="WD" evidence="3">
    <location>
        <begin position="117"/>
        <end position="149"/>
    </location>
</feature>
<keyword evidence="2" id="KW-0677">Repeat</keyword>
<feature type="repeat" description="WD" evidence="3">
    <location>
        <begin position="207"/>
        <end position="239"/>
    </location>
</feature>
<sequence>MSRDKPEENADDMPDMLAADDAAEEVSGSDAGMDSDADADDAQEVELQNDCIAYFDMAQDSLFAIAQHPSDPQTIAVGGSAGSSDEAPGAGWILHIPPLPSSSPSSSPQSLEPSATIHGHDDSITALAWTMPRGEALASGGMDGRLRIWAQDKLVGEAHEVDEVTWLAACPAAAHANVMALGASDGSVWIYAIDVAASPALSIIASYFVHSASCTAGAWSADGTFLITVAEDASLLVWDPWHAAAAHADSVFSLDAHDSRFATQGLYSLAIDPRGAFIATGGAAGAIRIVSLPRLHDSYPGGTLLAALHTLSETVESLSISALPATTLLAAASVDGSIAVYDASRNFAVRAAFPSAHAPHAVVKVDFVPRDWLLTSCGMDGVVRRWDLRAATAPGAGLVHEWRGHRGGGEGGGVLGFVQGHDGSLVVTAGDDGLALVFKA</sequence>
<organism evidence="5 6">
    <name type="scientific">Ophiocordyceps australis</name>
    <dbReference type="NCBI Taxonomy" id="1399860"/>
    <lineage>
        <taxon>Eukaryota</taxon>
        <taxon>Fungi</taxon>
        <taxon>Dikarya</taxon>
        <taxon>Ascomycota</taxon>
        <taxon>Pezizomycotina</taxon>
        <taxon>Sordariomycetes</taxon>
        <taxon>Hypocreomycetidae</taxon>
        <taxon>Hypocreales</taxon>
        <taxon>Ophiocordycipitaceae</taxon>
        <taxon>Ophiocordyceps</taxon>
    </lineage>
</organism>
<feature type="compositionally biased region" description="Acidic residues" evidence="4">
    <location>
        <begin position="33"/>
        <end position="42"/>
    </location>
</feature>
<gene>
    <name evidence="5" type="ORF">CDD81_848</name>
</gene>
<dbReference type="SMART" id="SM00320">
    <property type="entry name" value="WD40"/>
    <property type="match status" value="6"/>
</dbReference>
<dbReference type="InterPro" id="IPR015943">
    <property type="entry name" value="WD40/YVTN_repeat-like_dom_sf"/>
</dbReference>
<evidence type="ECO:0000256" key="4">
    <source>
        <dbReference type="SAM" id="MobiDB-lite"/>
    </source>
</evidence>
<dbReference type="Gene3D" id="2.130.10.10">
    <property type="entry name" value="YVTN repeat-like/Quinoprotein amine dehydrogenase"/>
    <property type="match status" value="1"/>
</dbReference>
<dbReference type="PANTHER" id="PTHR19857">
    <property type="entry name" value="MITOCHONDRIAL DIVISION PROTEIN 1-RELATED"/>
    <property type="match status" value="1"/>
</dbReference>
<evidence type="ECO:0000313" key="5">
    <source>
        <dbReference type="EMBL" id="PHH61026.1"/>
    </source>
</evidence>
<proteinExistence type="predicted"/>
<dbReference type="InterPro" id="IPR001680">
    <property type="entry name" value="WD40_rpt"/>
</dbReference>
<evidence type="ECO:0000256" key="3">
    <source>
        <dbReference type="PROSITE-ProRule" id="PRU00221"/>
    </source>
</evidence>
<dbReference type="PROSITE" id="PS50082">
    <property type="entry name" value="WD_REPEATS_2"/>
    <property type="match status" value="2"/>
</dbReference>
<keyword evidence="6" id="KW-1185">Reference proteome</keyword>
<dbReference type="AlphaFoldDB" id="A0A2C5Y028"/>
<dbReference type="SUPFAM" id="SSF50978">
    <property type="entry name" value="WD40 repeat-like"/>
    <property type="match status" value="1"/>
</dbReference>
<protein>
    <submittedName>
        <fullName evidence="5">Uncharacterized protein</fullName>
    </submittedName>
</protein>
<dbReference type="PROSITE" id="PS50294">
    <property type="entry name" value="WD_REPEATS_REGION"/>
    <property type="match status" value="2"/>
</dbReference>
<dbReference type="STRING" id="1399860.A0A2C5Y028"/>
<dbReference type="InterPro" id="IPR051179">
    <property type="entry name" value="WD_repeat_multifunction"/>
</dbReference>
<evidence type="ECO:0000256" key="2">
    <source>
        <dbReference type="ARBA" id="ARBA00022737"/>
    </source>
</evidence>
<reference evidence="5 6" key="1">
    <citation type="submission" date="2017-06" db="EMBL/GenBank/DDBJ databases">
        <title>Ant-infecting Ophiocordyceps genomes reveal a high diversity of potential behavioral manipulation genes and a possible major role for enterotoxins.</title>
        <authorList>
            <person name="De Bekker C."/>
            <person name="Evans H.C."/>
            <person name="Brachmann A."/>
            <person name="Hughes D.P."/>
        </authorList>
    </citation>
    <scope>NUCLEOTIDE SEQUENCE [LARGE SCALE GENOMIC DNA]</scope>
    <source>
        <strain evidence="5 6">Map64</strain>
    </source>
</reference>
<dbReference type="Proteomes" id="UP000226192">
    <property type="component" value="Unassembled WGS sequence"/>
</dbReference>
<dbReference type="InterPro" id="IPR036322">
    <property type="entry name" value="WD40_repeat_dom_sf"/>
</dbReference>
<dbReference type="PANTHER" id="PTHR19857:SF8">
    <property type="entry name" value="ANGIO-ASSOCIATED MIGRATORY CELL PROTEIN"/>
    <property type="match status" value="1"/>
</dbReference>
<accession>A0A2C5Y028</accession>
<dbReference type="EMBL" id="NJET01000119">
    <property type="protein sequence ID" value="PHH61026.1"/>
    <property type="molecule type" value="Genomic_DNA"/>
</dbReference>
<dbReference type="OrthoDB" id="10261640at2759"/>
<keyword evidence="1 3" id="KW-0853">WD repeat</keyword>
<evidence type="ECO:0000256" key="1">
    <source>
        <dbReference type="ARBA" id="ARBA00022574"/>
    </source>
</evidence>
<name>A0A2C5Y028_9HYPO</name>